<dbReference type="AlphaFoldDB" id="A0A166MJ91"/>
<reference evidence="4 5" key="1">
    <citation type="journal article" date="2016" name="Mol. Biol. Evol.">
        <title>Comparative Genomics of Early-Diverging Mushroom-Forming Fungi Provides Insights into the Origins of Lignocellulose Decay Capabilities.</title>
        <authorList>
            <person name="Nagy L.G."/>
            <person name="Riley R."/>
            <person name="Tritt A."/>
            <person name="Adam C."/>
            <person name="Daum C."/>
            <person name="Floudas D."/>
            <person name="Sun H."/>
            <person name="Yadav J.S."/>
            <person name="Pangilinan J."/>
            <person name="Larsson K.H."/>
            <person name="Matsuura K."/>
            <person name="Barry K."/>
            <person name="Labutti K."/>
            <person name="Kuo R."/>
            <person name="Ohm R.A."/>
            <person name="Bhattacharya S.S."/>
            <person name="Shirouzu T."/>
            <person name="Yoshinaga Y."/>
            <person name="Martin F.M."/>
            <person name="Grigoriev I.V."/>
            <person name="Hibbett D.S."/>
        </authorList>
    </citation>
    <scope>NUCLEOTIDE SEQUENCE [LARGE SCALE GENOMIC DNA]</scope>
    <source>
        <strain evidence="4 5">HHB12029</strain>
    </source>
</reference>
<protein>
    <recommendedName>
        <fullName evidence="3">DUF6535 domain-containing protein</fullName>
    </recommendedName>
</protein>
<accession>A0A166MJ91</accession>
<organism evidence="4 5">
    <name type="scientific">Exidia glandulosa HHB12029</name>
    <dbReference type="NCBI Taxonomy" id="1314781"/>
    <lineage>
        <taxon>Eukaryota</taxon>
        <taxon>Fungi</taxon>
        <taxon>Dikarya</taxon>
        <taxon>Basidiomycota</taxon>
        <taxon>Agaricomycotina</taxon>
        <taxon>Agaricomycetes</taxon>
        <taxon>Auriculariales</taxon>
        <taxon>Exidiaceae</taxon>
        <taxon>Exidia</taxon>
    </lineage>
</organism>
<feature type="compositionally biased region" description="Basic and acidic residues" evidence="1">
    <location>
        <begin position="17"/>
        <end position="41"/>
    </location>
</feature>
<dbReference type="Pfam" id="PF20153">
    <property type="entry name" value="DUF6535"/>
    <property type="match status" value="1"/>
</dbReference>
<feature type="transmembrane region" description="Helical" evidence="2">
    <location>
        <begin position="235"/>
        <end position="260"/>
    </location>
</feature>
<keyword evidence="5" id="KW-1185">Reference proteome</keyword>
<feature type="transmembrane region" description="Helical" evidence="2">
    <location>
        <begin position="272"/>
        <end position="289"/>
    </location>
</feature>
<gene>
    <name evidence="4" type="ORF">EXIGLDRAFT_847812</name>
</gene>
<feature type="transmembrane region" description="Helical" evidence="2">
    <location>
        <begin position="78"/>
        <end position="98"/>
    </location>
</feature>
<keyword evidence="2" id="KW-0472">Membrane</keyword>
<evidence type="ECO:0000313" key="4">
    <source>
        <dbReference type="EMBL" id="KZV78093.1"/>
    </source>
</evidence>
<dbReference type="OrthoDB" id="3219854at2759"/>
<evidence type="ECO:0000256" key="1">
    <source>
        <dbReference type="SAM" id="MobiDB-lite"/>
    </source>
</evidence>
<feature type="transmembrane region" description="Helical" evidence="2">
    <location>
        <begin position="143"/>
        <end position="165"/>
    </location>
</feature>
<dbReference type="InParanoid" id="A0A166MJ91"/>
<feature type="region of interest" description="Disordered" evidence="1">
    <location>
        <begin position="1"/>
        <end position="41"/>
    </location>
</feature>
<dbReference type="EMBL" id="KV427133">
    <property type="protein sequence ID" value="KZV78093.1"/>
    <property type="molecule type" value="Genomic_DNA"/>
</dbReference>
<feature type="transmembrane region" description="Helical" evidence="2">
    <location>
        <begin position="105"/>
        <end position="123"/>
    </location>
</feature>
<keyword evidence="2" id="KW-1133">Transmembrane helix</keyword>
<feature type="transmembrane region" description="Helical" evidence="2">
    <location>
        <begin position="205"/>
        <end position="229"/>
    </location>
</feature>
<proteinExistence type="predicted"/>
<dbReference type="STRING" id="1314781.A0A166MJ91"/>
<dbReference type="Proteomes" id="UP000077266">
    <property type="component" value="Unassembled WGS sequence"/>
</dbReference>
<dbReference type="InterPro" id="IPR045338">
    <property type="entry name" value="DUF6535"/>
</dbReference>
<sequence length="749" mass="83524">MDYDQGRTDTAVADVPPVKEDSKLPPEELDTEFKKEFPPDPKIGGEMDDAARVWKVYRKEAMAFDSALLEGWSSTLDILLIFAGLFSAVATAFVIESYQFLQPDNAAYTATALYILVAASNHSTGITLPPPPDLSFGSSLARWINGLLFTSILLSLAVALLSILVKQWITEYRARNNASSKSPRDWARRREVYSHSLEAWPVAEVVSFLPVLLHLSLFLFVAGVVAFLWGLDQGIGIWIIMLGSCLAIFYAGCTLVPLWIPQCPTATPLTRQVRRAALSILVFVLRAFSRGYRALPRPISLVGKRITIRRCTNGRTRLHPSSSELLLPIATAPPPAKPLSLSVRVERAVERIDALRQDRSGIDRYLERNRDDLDASTLTWLITEVSDSDAVAVGIQALGAIHPTSPLADLLRRHDALVDFGLDTARTRSAGDTSATELIRVGRSMLSMTRPGDEVAYWRLRPIYDIAHDNPHLAILSIYRFWITPALILNSDERFRTRSVTSTAIRALRAQRRNLPQSLTLLLNCDLGQISAGDWDIVIDAVYSLDEIASHYSLIRSRKISSPLRLADLVSQVAIRSHDPYMTGLAHRFVACIISTNYRRWLPGLYFSVLPVLEVPFLVEVLGSRQFLGLCKASDLQPIAWLLNATVVDLFTKGRPGAATRNIMFMLWRAGGNVVEAALALGPTNEFFWHILDLYTKGLRWCWISHGYTVDLDDDRTNGTVFKNAIIWVTAVPCRAPWYHSVDMCSTQL</sequence>
<evidence type="ECO:0000313" key="5">
    <source>
        <dbReference type="Proteomes" id="UP000077266"/>
    </source>
</evidence>
<feature type="domain" description="DUF6535" evidence="3">
    <location>
        <begin position="54"/>
        <end position="229"/>
    </location>
</feature>
<name>A0A166MJ91_EXIGL</name>
<keyword evidence="2" id="KW-0812">Transmembrane</keyword>
<evidence type="ECO:0000256" key="2">
    <source>
        <dbReference type="SAM" id="Phobius"/>
    </source>
</evidence>
<evidence type="ECO:0000259" key="3">
    <source>
        <dbReference type="Pfam" id="PF20153"/>
    </source>
</evidence>